<accession>G0UCR2</accession>
<reference evidence="3" key="1">
    <citation type="journal article" date="2012" name="Proc. Natl. Acad. Sci. U.S.A.">
        <title>Antigenic diversity is generated by distinct evolutionary mechanisms in African trypanosome species.</title>
        <authorList>
            <person name="Jackson A.P."/>
            <person name="Berry A."/>
            <person name="Aslett M."/>
            <person name="Allison H.C."/>
            <person name="Burton P."/>
            <person name="Vavrova-Anderson J."/>
            <person name="Brown R."/>
            <person name="Browne H."/>
            <person name="Corton N."/>
            <person name="Hauser H."/>
            <person name="Gamble J."/>
            <person name="Gilderthorp R."/>
            <person name="Marcello L."/>
            <person name="McQuillan J."/>
            <person name="Otto T.D."/>
            <person name="Quail M.A."/>
            <person name="Sanders M.J."/>
            <person name="van Tonder A."/>
            <person name="Ginger M.L."/>
            <person name="Field M.C."/>
            <person name="Barry J.D."/>
            <person name="Hertz-Fowler C."/>
            <person name="Berriman M."/>
        </authorList>
    </citation>
    <scope>NUCLEOTIDE SEQUENCE</scope>
    <source>
        <strain evidence="3">Y486</strain>
    </source>
</reference>
<protein>
    <submittedName>
        <fullName evidence="3">Uncharacterized protein</fullName>
    </submittedName>
</protein>
<name>G0UCR2_TRYVY</name>
<feature type="compositionally biased region" description="Basic residues" evidence="2">
    <location>
        <begin position="135"/>
        <end position="144"/>
    </location>
</feature>
<feature type="compositionally biased region" description="Basic residues" evidence="2">
    <location>
        <begin position="176"/>
        <end position="200"/>
    </location>
</feature>
<dbReference type="VEuPathDB" id="TriTrypDB:TvY486_1111060"/>
<evidence type="ECO:0000256" key="2">
    <source>
        <dbReference type="SAM" id="MobiDB-lite"/>
    </source>
</evidence>
<feature type="coiled-coil region" evidence="1">
    <location>
        <begin position="297"/>
        <end position="356"/>
    </location>
</feature>
<feature type="compositionally biased region" description="Low complexity" evidence="2">
    <location>
        <begin position="110"/>
        <end position="134"/>
    </location>
</feature>
<sequence length="491" mass="54544">MSKRQTAGRKEADDEGGLGQWVDNRRRPSDIEDPFARPLAQSMNHVAAMVDRKSGSKSAEARILPKGHASTQSLSGSLPQINPKTTKQKKSSVGNAASSKVGRKSTQKQKASGSRGSSTRSASASSGAKGSLTKAKSKGSKGAKRGSPNSVRTASSLSVSSSRRKSSKGRLSSRSSSKKKGKRQSKGKVLGKGKKGRRGRMPSLSGPDRVNAAIATLITAEDDDRIAVVAAEETAREELMPDYHFLAVNMLRAQIVEVNARQQMLNDAFKAMRMYGLQFMDDEDPNAVIDMLRMKIRSEMQNEMEELSASNAKLRVVLEEKTAELEKKTNEAQTLRDKVNRRVARFELECDALRSEVQSVLQLNKLNVDDMKRELIRRLEIATAAIRTPKYETELRSMQELVRSVKGTIQEHHDRLSQLIVSIEARDTFLSEKSETMHSNFPKRYRDELRKLDKDHLLNVLDVLSFQDSVVETVGKTLYVLQKTSHTTNVF</sequence>
<gene>
    <name evidence="3" type="ORF">TVY486_1111060</name>
</gene>
<evidence type="ECO:0000313" key="3">
    <source>
        <dbReference type="EMBL" id="CCC53622.1"/>
    </source>
</evidence>
<keyword evidence="1" id="KW-0175">Coiled coil</keyword>
<dbReference type="EMBL" id="HE573027">
    <property type="protein sequence ID" value="CCC53622.1"/>
    <property type="molecule type" value="Genomic_DNA"/>
</dbReference>
<dbReference type="OMA" id="AEIQQHH"/>
<feature type="compositionally biased region" description="Polar residues" evidence="2">
    <location>
        <begin position="69"/>
        <end position="98"/>
    </location>
</feature>
<feature type="region of interest" description="Disordered" evidence="2">
    <location>
        <begin position="1"/>
        <end position="207"/>
    </location>
</feature>
<dbReference type="AlphaFoldDB" id="G0UCR2"/>
<proteinExistence type="predicted"/>
<organism evidence="3">
    <name type="scientific">Trypanosoma vivax (strain Y486)</name>
    <dbReference type="NCBI Taxonomy" id="1055687"/>
    <lineage>
        <taxon>Eukaryota</taxon>
        <taxon>Discoba</taxon>
        <taxon>Euglenozoa</taxon>
        <taxon>Kinetoplastea</taxon>
        <taxon>Metakinetoplastina</taxon>
        <taxon>Trypanosomatida</taxon>
        <taxon>Trypanosomatidae</taxon>
        <taxon>Trypanosoma</taxon>
        <taxon>Duttonella</taxon>
    </lineage>
</organism>
<feature type="compositionally biased region" description="Low complexity" evidence="2">
    <location>
        <begin position="145"/>
        <end position="161"/>
    </location>
</feature>
<evidence type="ECO:0000256" key="1">
    <source>
        <dbReference type="SAM" id="Coils"/>
    </source>
</evidence>